<dbReference type="OrthoDB" id="4014363at2"/>
<protein>
    <submittedName>
        <fullName evidence="1">DUF2817 domain-containing protein</fullName>
    </submittedName>
</protein>
<sequence>MSIHQYFSPDYATARQKFLHAAKDAKAEVESLQHPDTGIAGEDLFTDVAWIGPKDARSVLVTVSGTHGIEGYYGSGCQVGWLSEGHVAKLPANTAMMSIHASNPYGFSWGRRVNEDNMDINRNFIDFDTKQPPANPAYAEVHDWLVPHTWSDEIASGIQQKIAAYYARVGAKAATAAIVGGQHSHADGIFYGGKQACWSHRTIKAIAQKYLSTAKRICVLDYHTGLGPFGYSEMICRHPVDSDSLKLARQWFGDAVTSPAMGQSDSPIIEGNLRMGIARFCAQATVVASAIEVGTLSSEEVRLSVIADNWLHLRGDVFSPAGRQIKAQIRAAFYPDNDEWRGLCYPRAVEIQKLALAGLSVA</sequence>
<dbReference type="InterPro" id="IPR021259">
    <property type="entry name" value="DUF2817"/>
</dbReference>
<dbReference type="SUPFAM" id="SSF53187">
    <property type="entry name" value="Zn-dependent exopeptidases"/>
    <property type="match status" value="1"/>
</dbReference>
<name>A0A516GZE4_9PROT</name>
<dbReference type="AlphaFoldDB" id="A0A516GZE4"/>
<dbReference type="Pfam" id="PF10994">
    <property type="entry name" value="DUF2817"/>
    <property type="match status" value="1"/>
</dbReference>
<dbReference type="KEGG" id="fer:FNB15_06250"/>
<keyword evidence="2" id="KW-1185">Reference proteome</keyword>
<accession>A0A516GZE4</accession>
<reference evidence="1 2" key="1">
    <citation type="submission" date="2019-07" db="EMBL/GenBank/DDBJ databases">
        <title>Genome sequencing for Ferrovibrio sp. K5.</title>
        <authorList>
            <person name="Park S.-J."/>
        </authorList>
    </citation>
    <scope>NUCLEOTIDE SEQUENCE [LARGE SCALE GENOMIC DNA]</scope>
    <source>
        <strain evidence="1 2">K5</strain>
    </source>
</reference>
<dbReference type="CDD" id="cd06233">
    <property type="entry name" value="M14-like"/>
    <property type="match status" value="1"/>
</dbReference>
<dbReference type="Gene3D" id="3.40.630.10">
    <property type="entry name" value="Zn peptidases"/>
    <property type="match status" value="1"/>
</dbReference>
<gene>
    <name evidence="1" type="ORF">FNB15_06250</name>
</gene>
<dbReference type="Proteomes" id="UP000317496">
    <property type="component" value="Chromosome"/>
</dbReference>
<evidence type="ECO:0000313" key="2">
    <source>
        <dbReference type="Proteomes" id="UP000317496"/>
    </source>
</evidence>
<dbReference type="RefSeq" id="WP_144067882.1">
    <property type="nucleotide sequence ID" value="NZ_CP041636.1"/>
</dbReference>
<organism evidence="1 2">
    <name type="scientific">Ferrovibrio terrae</name>
    <dbReference type="NCBI Taxonomy" id="2594003"/>
    <lineage>
        <taxon>Bacteria</taxon>
        <taxon>Pseudomonadati</taxon>
        <taxon>Pseudomonadota</taxon>
        <taxon>Alphaproteobacteria</taxon>
        <taxon>Rhodospirillales</taxon>
        <taxon>Rhodospirillaceae</taxon>
        <taxon>Ferrovibrio</taxon>
    </lineage>
</organism>
<proteinExistence type="predicted"/>
<evidence type="ECO:0000313" key="1">
    <source>
        <dbReference type="EMBL" id="QDO96901.1"/>
    </source>
</evidence>
<dbReference type="EMBL" id="CP041636">
    <property type="protein sequence ID" value="QDO96901.1"/>
    <property type="molecule type" value="Genomic_DNA"/>
</dbReference>